<comment type="similarity">
    <text evidence="2">Belongs to the cytochrome c oxidase subunit 6B family.</text>
</comment>
<keyword evidence="3" id="KW-0496">Mitochondrion</keyword>
<dbReference type="InterPro" id="IPR036549">
    <property type="entry name" value="CX6/COA6-like_sf"/>
</dbReference>
<proteinExistence type="inferred from homology"/>
<dbReference type="STRING" id="1331196.A0A1B9IKR0"/>
<dbReference type="GO" id="GO:0005739">
    <property type="term" value="C:mitochondrion"/>
    <property type="evidence" value="ECO:0007669"/>
    <property type="project" value="UniProtKB-SubCell"/>
</dbReference>
<feature type="disulfide bond" evidence="5">
    <location>
        <begin position="63"/>
        <end position="74"/>
    </location>
</feature>
<evidence type="ECO:0000256" key="3">
    <source>
        <dbReference type="ARBA" id="ARBA00023128"/>
    </source>
</evidence>
<protein>
    <submittedName>
        <fullName evidence="6">Cytochrome c oxidase subunit 6b</fullName>
    </submittedName>
</protein>
<dbReference type="OrthoDB" id="1107506at2759"/>
<dbReference type="Pfam" id="PF02297">
    <property type="entry name" value="COX6B"/>
    <property type="match status" value="1"/>
</dbReference>
<keyword evidence="7" id="KW-1185">Reference proteome</keyword>
<dbReference type="EMBL" id="KV700091">
    <property type="protein sequence ID" value="OCF56087.1"/>
    <property type="molecule type" value="Genomic_DNA"/>
</dbReference>
<feature type="disulfide bond" evidence="5">
    <location>
        <begin position="27"/>
        <end position="85"/>
    </location>
</feature>
<dbReference type="PIRSF" id="PIRSF000278">
    <property type="entry name" value="Cyt_c_oxidase_6B"/>
    <property type="match status" value="1"/>
</dbReference>
<dbReference type="AlphaFoldDB" id="A0A1B9IKR0"/>
<evidence type="ECO:0000256" key="5">
    <source>
        <dbReference type="PIRSR" id="PIRSR000278-1"/>
    </source>
</evidence>
<name>A0A1B9IKR0_9TREE</name>
<dbReference type="Gene3D" id="1.10.10.140">
    <property type="entry name" value="Cytochrome c oxidase, subunit VIb"/>
    <property type="match status" value="1"/>
</dbReference>
<evidence type="ECO:0000256" key="1">
    <source>
        <dbReference type="ARBA" id="ARBA00004173"/>
    </source>
</evidence>
<dbReference type="SUPFAM" id="SSF47694">
    <property type="entry name" value="Cytochrome c oxidase subunit h"/>
    <property type="match status" value="2"/>
</dbReference>
<keyword evidence="4 5" id="KW-1015">Disulfide bond</keyword>
<dbReference type="GO" id="GO:0045277">
    <property type="term" value="C:respiratory chain complex IV"/>
    <property type="evidence" value="ECO:0007669"/>
    <property type="project" value="InterPro"/>
</dbReference>
<accession>A0A1B9IKR0</accession>
<dbReference type="PROSITE" id="PS51808">
    <property type="entry name" value="CHCH"/>
    <property type="match status" value="1"/>
</dbReference>
<dbReference type="Proteomes" id="UP000092583">
    <property type="component" value="Unassembled WGS sequence"/>
</dbReference>
<comment type="subcellular location">
    <subcellularLocation>
        <location evidence="1">Mitochondrion</location>
    </subcellularLocation>
</comment>
<reference evidence="7" key="2">
    <citation type="submission" date="2013-12" db="EMBL/GenBank/DDBJ databases">
        <title>Evolution of pathogenesis and genome organization in the Tremellales.</title>
        <authorList>
            <person name="Cuomo C."/>
            <person name="Litvintseva A."/>
            <person name="Heitman J."/>
            <person name="Chen Y."/>
            <person name="Sun S."/>
            <person name="Springer D."/>
            <person name="Dromer F."/>
            <person name="Young S."/>
            <person name="Zeng Q."/>
            <person name="Chapman S."/>
            <person name="Gujja S."/>
            <person name="Saif S."/>
            <person name="Birren B."/>
        </authorList>
    </citation>
    <scope>NUCLEOTIDE SEQUENCE [LARGE SCALE GENOMIC DNA]</scope>
    <source>
        <strain evidence="7">CBS 10435</strain>
    </source>
</reference>
<dbReference type="InterPro" id="IPR003213">
    <property type="entry name" value="Cyt_c_oxidase_su6B"/>
</dbReference>
<dbReference type="InterPro" id="IPR048280">
    <property type="entry name" value="COX6B-like"/>
</dbReference>
<evidence type="ECO:0000313" key="7">
    <source>
        <dbReference type="Proteomes" id="UP000092583"/>
    </source>
</evidence>
<dbReference type="PANTHER" id="PTHR46281">
    <property type="entry name" value="CYTOCHROME C OXIDASE SUBUNIT 6B"/>
    <property type="match status" value="1"/>
</dbReference>
<evidence type="ECO:0000256" key="2">
    <source>
        <dbReference type="ARBA" id="ARBA00006425"/>
    </source>
</evidence>
<evidence type="ECO:0000313" key="6">
    <source>
        <dbReference type="EMBL" id="OCF56087.1"/>
    </source>
</evidence>
<gene>
    <name evidence="6" type="ORF">L486_06028</name>
</gene>
<organism evidence="6 7">
    <name type="scientific">Kwoniella mangroviensis CBS 10435</name>
    <dbReference type="NCBI Taxonomy" id="1331196"/>
    <lineage>
        <taxon>Eukaryota</taxon>
        <taxon>Fungi</taxon>
        <taxon>Dikarya</taxon>
        <taxon>Basidiomycota</taxon>
        <taxon>Agaricomycotina</taxon>
        <taxon>Tremellomycetes</taxon>
        <taxon>Tremellales</taxon>
        <taxon>Cryptococcaceae</taxon>
        <taxon>Kwoniella</taxon>
    </lineage>
</organism>
<sequence>MAEDKSYVLQTAGFDARFPNQNQTKHCWVSLDLCLPSHPSVTGDMFILNGSGVDQNFVDYHKCVNAKGEEFAPCQQFKKAYRALCPNEWVGKWDEQVEAGTFPASLKP</sequence>
<reference evidence="6 7" key="1">
    <citation type="submission" date="2013-07" db="EMBL/GenBank/DDBJ databases">
        <title>The Genome Sequence of Kwoniella mangroviensis CBS10435.</title>
        <authorList>
            <consortium name="The Broad Institute Genome Sequencing Platform"/>
            <person name="Cuomo C."/>
            <person name="Litvintseva A."/>
            <person name="Chen Y."/>
            <person name="Heitman J."/>
            <person name="Sun S."/>
            <person name="Springer D."/>
            <person name="Dromer F."/>
            <person name="Young S.K."/>
            <person name="Zeng Q."/>
            <person name="Gargeya S."/>
            <person name="Fitzgerald M."/>
            <person name="Abouelleil A."/>
            <person name="Alvarado L."/>
            <person name="Berlin A.M."/>
            <person name="Chapman S.B."/>
            <person name="Dewar J."/>
            <person name="Goldberg J."/>
            <person name="Griggs A."/>
            <person name="Gujja S."/>
            <person name="Hansen M."/>
            <person name="Howarth C."/>
            <person name="Imamovic A."/>
            <person name="Larimer J."/>
            <person name="McCowan C."/>
            <person name="Murphy C."/>
            <person name="Pearson M."/>
            <person name="Priest M."/>
            <person name="Roberts A."/>
            <person name="Saif S."/>
            <person name="Shea T."/>
            <person name="Sykes S."/>
            <person name="Wortman J."/>
            <person name="Nusbaum C."/>
            <person name="Birren B."/>
        </authorList>
    </citation>
    <scope>NUCLEOTIDE SEQUENCE [LARGE SCALE GENOMIC DNA]</scope>
    <source>
        <strain evidence="6 7">CBS 10435</strain>
    </source>
</reference>
<evidence type="ECO:0000256" key="4">
    <source>
        <dbReference type="ARBA" id="ARBA00023157"/>
    </source>
</evidence>
<dbReference type="PANTHER" id="PTHR46281:SF8">
    <property type="entry name" value="CYTOCHROME C OXIDASE SUBUNIT 12, MITOCHONDRIAL"/>
    <property type="match status" value="1"/>
</dbReference>
<dbReference type="CDD" id="cd00926">
    <property type="entry name" value="Cyt_c_Oxidase_VIb"/>
    <property type="match status" value="1"/>
</dbReference>